<dbReference type="Proteomes" id="UP000616724">
    <property type="component" value="Unassembled WGS sequence"/>
</dbReference>
<organism evidence="1 2">
    <name type="scientific">Planobispora longispora</name>
    <dbReference type="NCBI Taxonomy" id="28887"/>
    <lineage>
        <taxon>Bacteria</taxon>
        <taxon>Bacillati</taxon>
        <taxon>Actinomycetota</taxon>
        <taxon>Actinomycetes</taxon>
        <taxon>Streptosporangiales</taxon>
        <taxon>Streptosporangiaceae</taxon>
        <taxon>Planobispora</taxon>
    </lineage>
</organism>
<comment type="caution">
    <text evidence="1">The sequence shown here is derived from an EMBL/GenBank/DDBJ whole genome shotgun (WGS) entry which is preliminary data.</text>
</comment>
<evidence type="ECO:0000313" key="1">
    <source>
        <dbReference type="EMBL" id="GIH74592.1"/>
    </source>
</evidence>
<accession>A0A8J3RIR4</accession>
<gene>
    <name evidence="1" type="ORF">Plo01_10210</name>
</gene>
<dbReference type="AlphaFoldDB" id="A0A8J3RIR4"/>
<name>A0A8J3RIR4_9ACTN</name>
<reference evidence="1 2" key="1">
    <citation type="submission" date="2021-01" db="EMBL/GenBank/DDBJ databases">
        <title>Whole genome shotgun sequence of Planobispora longispora NBRC 13918.</title>
        <authorList>
            <person name="Komaki H."/>
            <person name="Tamura T."/>
        </authorList>
    </citation>
    <scope>NUCLEOTIDE SEQUENCE [LARGE SCALE GENOMIC DNA]</scope>
    <source>
        <strain evidence="1 2">NBRC 13918</strain>
    </source>
</reference>
<protein>
    <submittedName>
        <fullName evidence="1">Uncharacterized protein</fullName>
    </submittedName>
</protein>
<dbReference type="EMBL" id="BOOH01000010">
    <property type="protein sequence ID" value="GIH74592.1"/>
    <property type="molecule type" value="Genomic_DNA"/>
</dbReference>
<dbReference type="RefSeq" id="WP_203889320.1">
    <property type="nucleotide sequence ID" value="NZ_BOOH01000010.1"/>
</dbReference>
<dbReference type="NCBIfam" id="NF033852">
    <property type="entry name" value="fulvocin_rel"/>
    <property type="match status" value="1"/>
</dbReference>
<proteinExistence type="predicted"/>
<keyword evidence="2" id="KW-1185">Reference proteome</keyword>
<sequence>MKENSKSQWILAFDASCGQCRGLADKVKKFSGNRLGIIPLTHPNVVTWRKQALGEDAPYAPTLIRVDDADVRAWTGPAMAIRLASRLGFRGTYGLLAALGEARKEAERHDDAHSGAASGRRRFLRTAGLGIAVSVIAGRTSLAQAASDSPSPAEAWVEANKANLPQTYEAFSAHDLSHRQAIFTELSPKVRSNLWVTHVQRYRQSHPNMSAEQQEVIRTALELYRDVTTFAVLPTEETYDKLQSLNTAAIAAFGADEAHALLSNLGPQKPHIASDQSTLAAASDCGCSADLPNNCPSYQPCRRGAYSCSSSGMGCGPGWVWPCNGMCCARTTQGWICY</sequence>
<evidence type="ECO:0000313" key="2">
    <source>
        <dbReference type="Proteomes" id="UP000616724"/>
    </source>
</evidence>